<sequence>MLQSYTAAHLWSSKLVHQLLARVNLQGLNLQVHTAVSSVCPSKHHDYPWTVGSSRGEIEAKKVVHATNACASSTLLGLFEASVEPIPSHGKKIEAELYSYVGSVPAEMGKILFLAVLFIYWQSAPSTSLSQSMAIME</sequence>
<dbReference type="STRING" id="1073089.A0A1L9RFT9"/>
<evidence type="ECO:0000313" key="1">
    <source>
        <dbReference type="EMBL" id="OJJ33743.1"/>
    </source>
</evidence>
<dbReference type="EMBL" id="KV878213">
    <property type="protein sequence ID" value="OJJ33743.1"/>
    <property type="molecule type" value="Genomic_DNA"/>
</dbReference>
<dbReference type="VEuPathDB" id="FungiDB:ASPWEDRAFT_69538"/>
<evidence type="ECO:0000313" key="2">
    <source>
        <dbReference type="Proteomes" id="UP000184383"/>
    </source>
</evidence>
<gene>
    <name evidence="1" type="ORF">ASPWEDRAFT_69538</name>
</gene>
<name>A0A1L9RFT9_ASPWE</name>
<keyword evidence="2" id="KW-1185">Reference proteome</keyword>
<dbReference type="RefSeq" id="XP_040687419.1">
    <property type="nucleotide sequence ID" value="XM_040839052.1"/>
</dbReference>
<dbReference type="Proteomes" id="UP000184383">
    <property type="component" value="Unassembled WGS sequence"/>
</dbReference>
<dbReference type="InterPro" id="IPR036188">
    <property type="entry name" value="FAD/NAD-bd_sf"/>
</dbReference>
<organism evidence="1 2">
    <name type="scientific">Aspergillus wentii DTO 134E9</name>
    <dbReference type="NCBI Taxonomy" id="1073089"/>
    <lineage>
        <taxon>Eukaryota</taxon>
        <taxon>Fungi</taxon>
        <taxon>Dikarya</taxon>
        <taxon>Ascomycota</taxon>
        <taxon>Pezizomycotina</taxon>
        <taxon>Eurotiomycetes</taxon>
        <taxon>Eurotiomycetidae</taxon>
        <taxon>Eurotiales</taxon>
        <taxon>Aspergillaceae</taxon>
        <taxon>Aspergillus</taxon>
        <taxon>Aspergillus subgen. Cremei</taxon>
    </lineage>
</organism>
<dbReference type="Gene3D" id="3.50.50.60">
    <property type="entry name" value="FAD/NAD(P)-binding domain"/>
    <property type="match status" value="1"/>
</dbReference>
<evidence type="ECO:0008006" key="3">
    <source>
        <dbReference type="Google" id="ProtNLM"/>
    </source>
</evidence>
<reference evidence="2" key="1">
    <citation type="journal article" date="2017" name="Genome Biol.">
        <title>Comparative genomics reveals high biological diversity and specific adaptations in the industrially and medically important fungal genus Aspergillus.</title>
        <authorList>
            <person name="de Vries R.P."/>
            <person name="Riley R."/>
            <person name="Wiebenga A."/>
            <person name="Aguilar-Osorio G."/>
            <person name="Amillis S."/>
            <person name="Uchima C.A."/>
            <person name="Anderluh G."/>
            <person name="Asadollahi M."/>
            <person name="Askin M."/>
            <person name="Barry K."/>
            <person name="Battaglia E."/>
            <person name="Bayram O."/>
            <person name="Benocci T."/>
            <person name="Braus-Stromeyer S.A."/>
            <person name="Caldana C."/>
            <person name="Canovas D."/>
            <person name="Cerqueira G.C."/>
            <person name="Chen F."/>
            <person name="Chen W."/>
            <person name="Choi C."/>
            <person name="Clum A."/>
            <person name="Dos Santos R.A."/>
            <person name="Damasio A.R."/>
            <person name="Diallinas G."/>
            <person name="Emri T."/>
            <person name="Fekete E."/>
            <person name="Flipphi M."/>
            <person name="Freyberg S."/>
            <person name="Gallo A."/>
            <person name="Gournas C."/>
            <person name="Habgood R."/>
            <person name="Hainaut M."/>
            <person name="Harispe M.L."/>
            <person name="Henrissat B."/>
            <person name="Hilden K.S."/>
            <person name="Hope R."/>
            <person name="Hossain A."/>
            <person name="Karabika E."/>
            <person name="Karaffa L."/>
            <person name="Karanyi Z."/>
            <person name="Krasevec N."/>
            <person name="Kuo A."/>
            <person name="Kusch H."/>
            <person name="LaButti K."/>
            <person name="Lagendijk E.L."/>
            <person name="Lapidus A."/>
            <person name="Levasseur A."/>
            <person name="Lindquist E."/>
            <person name="Lipzen A."/>
            <person name="Logrieco A.F."/>
            <person name="MacCabe A."/>
            <person name="Maekelae M.R."/>
            <person name="Malavazi I."/>
            <person name="Melin P."/>
            <person name="Meyer V."/>
            <person name="Mielnichuk N."/>
            <person name="Miskei M."/>
            <person name="Molnar A.P."/>
            <person name="Mule G."/>
            <person name="Ngan C.Y."/>
            <person name="Orejas M."/>
            <person name="Orosz E."/>
            <person name="Ouedraogo J.P."/>
            <person name="Overkamp K.M."/>
            <person name="Park H.-S."/>
            <person name="Perrone G."/>
            <person name="Piumi F."/>
            <person name="Punt P.J."/>
            <person name="Ram A.F."/>
            <person name="Ramon A."/>
            <person name="Rauscher S."/>
            <person name="Record E."/>
            <person name="Riano-Pachon D.M."/>
            <person name="Robert V."/>
            <person name="Roehrig J."/>
            <person name="Ruller R."/>
            <person name="Salamov A."/>
            <person name="Salih N.S."/>
            <person name="Samson R.A."/>
            <person name="Sandor E."/>
            <person name="Sanguinetti M."/>
            <person name="Schuetze T."/>
            <person name="Sepcic K."/>
            <person name="Shelest E."/>
            <person name="Sherlock G."/>
            <person name="Sophianopoulou V."/>
            <person name="Squina F.M."/>
            <person name="Sun H."/>
            <person name="Susca A."/>
            <person name="Todd R.B."/>
            <person name="Tsang A."/>
            <person name="Unkles S.E."/>
            <person name="van de Wiele N."/>
            <person name="van Rossen-Uffink D."/>
            <person name="Oliveira J.V."/>
            <person name="Vesth T.C."/>
            <person name="Visser J."/>
            <person name="Yu J.-H."/>
            <person name="Zhou M."/>
            <person name="Andersen M.R."/>
            <person name="Archer D.B."/>
            <person name="Baker S.E."/>
            <person name="Benoit I."/>
            <person name="Brakhage A.A."/>
            <person name="Braus G.H."/>
            <person name="Fischer R."/>
            <person name="Frisvad J.C."/>
            <person name="Goldman G.H."/>
            <person name="Houbraken J."/>
            <person name="Oakley B."/>
            <person name="Pocsi I."/>
            <person name="Scazzocchio C."/>
            <person name="Seiboth B."/>
            <person name="vanKuyk P.A."/>
            <person name="Wortman J."/>
            <person name="Dyer P.S."/>
            <person name="Grigoriev I.V."/>
        </authorList>
    </citation>
    <scope>NUCLEOTIDE SEQUENCE [LARGE SCALE GENOMIC DNA]</scope>
    <source>
        <strain evidence="2">DTO 134E9</strain>
    </source>
</reference>
<protein>
    <recommendedName>
        <fullName evidence="3">FAD dependent oxidoreductase domain-containing protein</fullName>
    </recommendedName>
</protein>
<accession>A0A1L9RFT9</accession>
<dbReference type="AlphaFoldDB" id="A0A1L9RFT9"/>
<dbReference type="SUPFAM" id="SSF51905">
    <property type="entry name" value="FAD/NAD(P)-binding domain"/>
    <property type="match status" value="1"/>
</dbReference>
<dbReference type="GeneID" id="63754900"/>
<proteinExistence type="predicted"/>